<sequence>MTKKRFPKYRQQDHSIPNLDRDTFPYQPDCQQEPCDVKLLRGCRLLGETIEISPLPSREDLLGPIHGI</sequence>
<organism evidence="2 3">
    <name type="scientific">Cichlidogyrus casuarinus</name>
    <dbReference type="NCBI Taxonomy" id="1844966"/>
    <lineage>
        <taxon>Eukaryota</taxon>
        <taxon>Metazoa</taxon>
        <taxon>Spiralia</taxon>
        <taxon>Lophotrochozoa</taxon>
        <taxon>Platyhelminthes</taxon>
        <taxon>Monogenea</taxon>
        <taxon>Monopisthocotylea</taxon>
        <taxon>Dactylogyridea</taxon>
        <taxon>Ancyrocephalidae</taxon>
        <taxon>Cichlidogyrus</taxon>
    </lineage>
</organism>
<dbReference type="Proteomes" id="UP001626550">
    <property type="component" value="Unassembled WGS sequence"/>
</dbReference>
<name>A0ABD2PSV5_9PLAT</name>
<proteinExistence type="predicted"/>
<accession>A0ABD2PSV5</accession>
<evidence type="ECO:0000313" key="2">
    <source>
        <dbReference type="EMBL" id="KAL3310560.1"/>
    </source>
</evidence>
<keyword evidence="3" id="KW-1185">Reference proteome</keyword>
<reference evidence="2 3" key="1">
    <citation type="submission" date="2024-11" db="EMBL/GenBank/DDBJ databases">
        <title>Adaptive evolution of stress response genes in parasites aligns with host niche diversity.</title>
        <authorList>
            <person name="Hahn C."/>
            <person name="Resl P."/>
        </authorList>
    </citation>
    <scope>NUCLEOTIDE SEQUENCE [LARGE SCALE GENOMIC DNA]</scope>
    <source>
        <strain evidence="2">EGGRZ-B1_66</strain>
        <tissue evidence="2">Body</tissue>
    </source>
</reference>
<dbReference type="AlphaFoldDB" id="A0ABD2PSV5"/>
<protein>
    <submittedName>
        <fullName evidence="2">Uncharacterized protein</fullName>
    </submittedName>
</protein>
<evidence type="ECO:0000256" key="1">
    <source>
        <dbReference type="SAM" id="MobiDB-lite"/>
    </source>
</evidence>
<evidence type="ECO:0000313" key="3">
    <source>
        <dbReference type="Proteomes" id="UP001626550"/>
    </source>
</evidence>
<feature type="region of interest" description="Disordered" evidence="1">
    <location>
        <begin position="1"/>
        <end position="25"/>
    </location>
</feature>
<dbReference type="EMBL" id="JBJKFK010002846">
    <property type="protein sequence ID" value="KAL3310560.1"/>
    <property type="molecule type" value="Genomic_DNA"/>
</dbReference>
<comment type="caution">
    <text evidence="2">The sequence shown here is derived from an EMBL/GenBank/DDBJ whole genome shotgun (WGS) entry which is preliminary data.</text>
</comment>
<gene>
    <name evidence="2" type="ORF">Ciccas_010873</name>
</gene>